<proteinExistence type="predicted"/>
<feature type="domain" description="Broad-specificity ulvan lyase N-terminal" evidence="1">
    <location>
        <begin position="46"/>
        <end position="252"/>
    </location>
</feature>
<protein>
    <recommendedName>
        <fullName evidence="1">Broad-specificity ulvan lyase N-terminal domain-containing protein</fullName>
    </recommendedName>
</protein>
<dbReference type="AlphaFoldDB" id="A0A2G9ZM50"/>
<organism evidence="2 3">
    <name type="scientific">Candidatus Falkowbacteria bacterium CG23_combo_of_CG06-09_8_20_14_all_49_15</name>
    <dbReference type="NCBI Taxonomy" id="1974572"/>
    <lineage>
        <taxon>Bacteria</taxon>
        <taxon>Candidatus Falkowiibacteriota</taxon>
    </lineage>
</organism>
<evidence type="ECO:0000259" key="1">
    <source>
        <dbReference type="Pfam" id="PF25840"/>
    </source>
</evidence>
<dbReference type="InterPro" id="IPR058907">
    <property type="entry name" value="P29_N"/>
</dbReference>
<reference evidence="2 3" key="1">
    <citation type="submission" date="2017-09" db="EMBL/GenBank/DDBJ databases">
        <title>Depth-based differentiation of microbial function through sediment-hosted aquifers and enrichment of novel symbionts in the deep terrestrial subsurface.</title>
        <authorList>
            <person name="Probst A.J."/>
            <person name="Ladd B."/>
            <person name="Jarett J.K."/>
            <person name="Geller-Mcgrath D.E."/>
            <person name="Sieber C.M."/>
            <person name="Emerson J.B."/>
            <person name="Anantharaman K."/>
            <person name="Thomas B.C."/>
            <person name="Malmstrom R."/>
            <person name="Stieglmeier M."/>
            <person name="Klingl A."/>
            <person name="Woyke T."/>
            <person name="Ryan C.M."/>
            <person name="Banfield J.F."/>
        </authorList>
    </citation>
    <scope>NUCLEOTIDE SEQUENCE [LARGE SCALE GENOMIC DNA]</scope>
    <source>
        <strain evidence="2">CG23_combo_of_CG06-09_8_20_14_all_49_15</strain>
    </source>
</reference>
<sequence>MQIFKNKSFRHLKRIIGFIDTDPQSPTFGCADRYYWHYKLHDFPNARFQEACLAFAFAYNDSTHFLYKNAKLKNLLNAVIGFWLKARNRDGSVNEAYPREHSFCATAFGLFIITETMEILGQKEISEKYLARLEKTGAWLGANMKHEIANQAAASAIGLYNLGAMLDNDQFKTEAKRRVKILLDGFRQNGYFSEYGGFDLGYNTITMSLLAQYFRKTRDEEVYKILLAADKKLSGYLDENGAYDQTGMSRNTEFIYPYSFKVTKSDILDKIAKGVEQDVILNPDGLDDRYVIGLVNDYLLTYYV</sequence>
<comment type="caution">
    <text evidence="2">The sequence shown here is derived from an EMBL/GenBank/DDBJ whole genome shotgun (WGS) entry which is preliminary data.</text>
</comment>
<evidence type="ECO:0000313" key="2">
    <source>
        <dbReference type="EMBL" id="PIP34247.1"/>
    </source>
</evidence>
<dbReference type="Pfam" id="PF25840">
    <property type="entry name" value="Ulvan_lyase_N"/>
    <property type="match status" value="1"/>
</dbReference>
<gene>
    <name evidence="2" type="ORF">COX22_00090</name>
</gene>
<accession>A0A2G9ZM50</accession>
<name>A0A2G9ZM50_9BACT</name>
<dbReference type="EMBL" id="PCSD01000001">
    <property type="protein sequence ID" value="PIP34247.1"/>
    <property type="molecule type" value="Genomic_DNA"/>
</dbReference>
<dbReference type="Proteomes" id="UP000230729">
    <property type="component" value="Unassembled WGS sequence"/>
</dbReference>
<evidence type="ECO:0000313" key="3">
    <source>
        <dbReference type="Proteomes" id="UP000230729"/>
    </source>
</evidence>